<dbReference type="InterPro" id="IPR036640">
    <property type="entry name" value="ABC1_TM_sf"/>
</dbReference>
<dbReference type="SMART" id="SM00382">
    <property type="entry name" value="AAA"/>
    <property type="match status" value="1"/>
</dbReference>
<dbReference type="Pfam" id="PF00005">
    <property type="entry name" value="ABC_tran"/>
    <property type="match status" value="1"/>
</dbReference>
<proteinExistence type="predicted"/>
<evidence type="ECO:0000313" key="11">
    <source>
        <dbReference type="Proteomes" id="UP001431429"/>
    </source>
</evidence>
<evidence type="ECO:0000256" key="6">
    <source>
        <dbReference type="ARBA" id="ARBA00023136"/>
    </source>
</evidence>
<feature type="domain" description="ABC transmembrane type-1" evidence="9">
    <location>
        <begin position="42"/>
        <end position="326"/>
    </location>
</feature>
<dbReference type="PANTHER" id="PTHR24221">
    <property type="entry name" value="ATP-BINDING CASSETTE SUB-FAMILY B"/>
    <property type="match status" value="1"/>
</dbReference>
<dbReference type="InterPro" id="IPR003593">
    <property type="entry name" value="AAA+_ATPase"/>
</dbReference>
<evidence type="ECO:0000256" key="5">
    <source>
        <dbReference type="ARBA" id="ARBA00022989"/>
    </source>
</evidence>
<comment type="subcellular location">
    <subcellularLocation>
        <location evidence="1">Cell membrane</location>
        <topology evidence="1">Multi-pass membrane protein</topology>
    </subcellularLocation>
</comment>
<dbReference type="SUPFAM" id="SSF52540">
    <property type="entry name" value="P-loop containing nucleoside triphosphate hydrolases"/>
    <property type="match status" value="1"/>
</dbReference>
<keyword evidence="11" id="KW-1185">Reference proteome</keyword>
<dbReference type="Gene3D" id="1.20.1560.10">
    <property type="entry name" value="ABC transporter type 1, transmembrane domain"/>
    <property type="match status" value="1"/>
</dbReference>
<evidence type="ECO:0000256" key="2">
    <source>
        <dbReference type="ARBA" id="ARBA00022692"/>
    </source>
</evidence>
<keyword evidence="5 7" id="KW-1133">Transmembrane helix</keyword>
<evidence type="ECO:0000259" key="8">
    <source>
        <dbReference type="PROSITE" id="PS50893"/>
    </source>
</evidence>
<feature type="transmembrane region" description="Helical" evidence="7">
    <location>
        <begin position="36"/>
        <end position="58"/>
    </location>
</feature>
<dbReference type="PROSITE" id="PS50929">
    <property type="entry name" value="ABC_TM1F"/>
    <property type="match status" value="1"/>
</dbReference>
<feature type="domain" description="ABC transporter" evidence="8">
    <location>
        <begin position="360"/>
        <end position="612"/>
    </location>
</feature>
<name>A0ABT0UJY3_9ACTN</name>
<gene>
    <name evidence="10" type="ORF">NBG84_08380</name>
</gene>
<dbReference type="InterPro" id="IPR003439">
    <property type="entry name" value="ABC_transporter-like_ATP-bd"/>
</dbReference>
<dbReference type="EMBL" id="JAMQAW010000007">
    <property type="protein sequence ID" value="MCM2388314.1"/>
    <property type="molecule type" value="Genomic_DNA"/>
</dbReference>
<feature type="transmembrane region" description="Helical" evidence="7">
    <location>
        <begin position="272"/>
        <end position="291"/>
    </location>
</feature>
<comment type="caution">
    <text evidence="10">The sequence shown here is derived from an EMBL/GenBank/DDBJ whole genome shotgun (WGS) entry which is preliminary data.</text>
</comment>
<keyword evidence="4 10" id="KW-0067">ATP-binding</keyword>
<dbReference type="InterPro" id="IPR011527">
    <property type="entry name" value="ABC1_TM_dom"/>
</dbReference>
<evidence type="ECO:0000256" key="4">
    <source>
        <dbReference type="ARBA" id="ARBA00022840"/>
    </source>
</evidence>
<dbReference type="PROSITE" id="PS50893">
    <property type="entry name" value="ABC_TRANSPORTER_2"/>
    <property type="match status" value="1"/>
</dbReference>
<dbReference type="InterPro" id="IPR027417">
    <property type="entry name" value="P-loop_NTPase"/>
</dbReference>
<dbReference type="RefSeq" id="WP_250918655.1">
    <property type="nucleotide sequence ID" value="NZ_JAMQAW010000007.1"/>
</dbReference>
<reference evidence="10" key="1">
    <citation type="submission" date="2022-06" db="EMBL/GenBank/DDBJ databases">
        <title>Genome public.</title>
        <authorList>
            <person name="Sun Q."/>
        </authorList>
    </citation>
    <scope>NUCLEOTIDE SEQUENCE</scope>
    <source>
        <strain evidence="10">CWNU-1</strain>
    </source>
</reference>
<sequence>MNAGRGEPGAHRLGGPRGFVAGAGAALGLTWRAGPVAFVCHLLLTVVQGLLPPALTLLTKWLFDALQYGRDTSGPSPLALATGLGAVTALMALLPLAADYTQARLQRGIAHLAQQRLYGKVNRFIGLSRFEDPQFLDRLRLAQDSAISAPAGITTAMSGLVQQSIAVLGMVAVLSAISPWLTVVTVAAAVPVLLVQISLTRRQAALLWRISPRNRRQVFYQGLMLDVSAVKEVRLFGAGGFLLDRMDSETRDINAAEERHERRVLASQSPPVVLSVLIAAGGLVWIVNGALSGRFGVGDVSAFLTASAGVQGALSTMIAHITGGYQSLLTFRHYVDVNRLPVDLPVPPDPVPLSPLADRIEFDDVWFRYQDDGPWVLRGVSLTITRGESVALVGLNGAGKSTLVKLVCRLYDPTRGTVRWDGTDIREMDPARLRDRISAVFQDRVAYDLSATDNIGIGDLRHLGDPGRIADAARRADAHDFIGELPRGYATLLSRTFPEADNEETGEPSVGVALSGGQWQRLALARAMLRDDRDLIILDEPTAGLDAAAEHSLHERMRAHRAGTTSLLISHRLGTVRRADRIVVLAGGRISECGSHGELVALRGEYARLFALQASGYTDDAAEDEEVAV</sequence>
<dbReference type="PROSITE" id="PS00211">
    <property type="entry name" value="ABC_TRANSPORTER_1"/>
    <property type="match status" value="1"/>
</dbReference>
<dbReference type="SUPFAM" id="SSF90123">
    <property type="entry name" value="ABC transporter transmembrane region"/>
    <property type="match status" value="1"/>
</dbReference>
<evidence type="ECO:0000313" key="10">
    <source>
        <dbReference type="EMBL" id="MCM2388314.1"/>
    </source>
</evidence>
<dbReference type="Proteomes" id="UP001431429">
    <property type="component" value="Unassembled WGS sequence"/>
</dbReference>
<dbReference type="InterPro" id="IPR017871">
    <property type="entry name" value="ABC_transporter-like_CS"/>
</dbReference>
<dbReference type="GO" id="GO:0005524">
    <property type="term" value="F:ATP binding"/>
    <property type="evidence" value="ECO:0007669"/>
    <property type="project" value="UniProtKB-KW"/>
</dbReference>
<evidence type="ECO:0000259" key="9">
    <source>
        <dbReference type="PROSITE" id="PS50929"/>
    </source>
</evidence>
<keyword evidence="3" id="KW-0547">Nucleotide-binding</keyword>
<dbReference type="Gene3D" id="3.40.50.300">
    <property type="entry name" value="P-loop containing nucleotide triphosphate hydrolases"/>
    <property type="match status" value="1"/>
</dbReference>
<accession>A0ABT0UJY3</accession>
<feature type="transmembrane region" description="Helical" evidence="7">
    <location>
        <begin position="78"/>
        <end position="98"/>
    </location>
</feature>
<keyword evidence="6 7" id="KW-0472">Membrane</keyword>
<dbReference type="PANTHER" id="PTHR24221:SF654">
    <property type="entry name" value="ATP-BINDING CASSETTE SUB-FAMILY B MEMBER 6"/>
    <property type="match status" value="1"/>
</dbReference>
<evidence type="ECO:0000256" key="3">
    <source>
        <dbReference type="ARBA" id="ARBA00022741"/>
    </source>
</evidence>
<evidence type="ECO:0000256" key="7">
    <source>
        <dbReference type="SAM" id="Phobius"/>
    </source>
</evidence>
<dbReference type="InterPro" id="IPR039421">
    <property type="entry name" value="Type_1_exporter"/>
</dbReference>
<feature type="transmembrane region" description="Helical" evidence="7">
    <location>
        <begin position="147"/>
        <end position="174"/>
    </location>
</feature>
<feature type="transmembrane region" description="Helical" evidence="7">
    <location>
        <begin position="180"/>
        <end position="199"/>
    </location>
</feature>
<evidence type="ECO:0000256" key="1">
    <source>
        <dbReference type="ARBA" id="ARBA00004651"/>
    </source>
</evidence>
<keyword evidence="2 7" id="KW-0812">Transmembrane</keyword>
<protein>
    <submittedName>
        <fullName evidence="10">ABC transporter ATP-binding protein/permease</fullName>
    </submittedName>
</protein>
<organism evidence="10 11">
    <name type="scientific">Streptomyces albipurpureus</name>
    <dbReference type="NCBI Taxonomy" id="2897419"/>
    <lineage>
        <taxon>Bacteria</taxon>
        <taxon>Bacillati</taxon>
        <taxon>Actinomycetota</taxon>
        <taxon>Actinomycetes</taxon>
        <taxon>Kitasatosporales</taxon>
        <taxon>Streptomycetaceae</taxon>
        <taxon>Streptomyces</taxon>
    </lineage>
</organism>